<organism evidence="9 10">
    <name type="scientific">Cerrena zonata</name>
    <dbReference type="NCBI Taxonomy" id="2478898"/>
    <lineage>
        <taxon>Eukaryota</taxon>
        <taxon>Fungi</taxon>
        <taxon>Dikarya</taxon>
        <taxon>Basidiomycota</taxon>
        <taxon>Agaricomycotina</taxon>
        <taxon>Agaricomycetes</taxon>
        <taxon>Polyporales</taxon>
        <taxon>Cerrenaceae</taxon>
        <taxon>Cerrena</taxon>
    </lineage>
</organism>
<feature type="binding site" evidence="6">
    <location>
        <position position="71"/>
    </location>
    <ligand>
        <name>substrate</name>
    </ligand>
</feature>
<evidence type="ECO:0000256" key="6">
    <source>
        <dbReference type="HAMAP-Rule" id="MF_03160"/>
    </source>
</evidence>
<protein>
    <recommendedName>
        <fullName evidence="6">NAD-dependent protein deacylase</fullName>
        <ecNumber evidence="6">2.3.1.-</ecNumber>
    </recommendedName>
    <alternativeName>
        <fullName evidence="6">Regulatory protein SIR2 homolog 5</fullName>
    </alternativeName>
</protein>
<dbReference type="PANTHER" id="PTHR11085">
    <property type="entry name" value="NAD-DEPENDENT PROTEIN DEACYLASE SIRTUIN-5, MITOCHONDRIAL-RELATED"/>
    <property type="match status" value="1"/>
</dbReference>
<gene>
    <name evidence="9" type="ORF">QCA50_011208</name>
</gene>
<evidence type="ECO:0000256" key="3">
    <source>
        <dbReference type="ARBA" id="ARBA00022679"/>
    </source>
</evidence>
<keyword evidence="10" id="KW-1185">Reference proteome</keyword>
<dbReference type="Pfam" id="PF02146">
    <property type="entry name" value="SIR2"/>
    <property type="match status" value="2"/>
</dbReference>
<feature type="binding site" evidence="6">
    <location>
        <begin position="112"/>
        <end position="115"/>
    </location>
    <ligand>
        <name>NAD(+)</name>
        <dbReference type="ChEBI" id="CHEBI:57540"/>
    </ligand>
</feature>
<comment type="function">
    <text evidence="6">NAD-dependent lysine demalonylase, desuccinylase and deglutarylase that specifically removes malonyl, succinyl and glutaryl groups on target proteins. Has weak NAD-dependent protein deacetylase activity; however this activity may not be physiologically relevant in vivo.</text>
</comment>
<dbReference type="EMBL" id="JASBNA010000019">
    <property type="protein sequence ID" value="KAK7685861.1"/>
    <property type="molecule type" value="Genomic_DNA"/>
</dbReference>
<feature type="binding site" evidence="6">
    <location>
        <position position="68"/>
    </location>
    <ligand>
        <name>substrate</name>
    </ligand>
</feature>
<feature type="binding site" evidence="7">
    <location>
        <position position="161"/>
    </location>
    <ligand>
        <name>Zn(2+)</name>
        <dbReference type="ChEBI" id="CHEBI:29105"/>
    </ligand>
</feature>
<dbReference type="Gene3D" id="3.30.1600.10">
    <property type="entry name" value="SIR2/SIRT2 'Small Domain"/>
    <property type="match status" value="1"/>
</dbReference>
<comment type="catalytic activity">
    <reaction evidence="6">
        <text>N(6)-glutaryl-L-lysyl-[protein] + NAD(+) + H2O = 2''-O-glutaryl-ADP-D-ribose + nicotinamide + L-lysyl-[protein]</text>
        <dbReference type="Rhea" id="RHEA:47664"/>
        <dbReference type="Rhea" id="RHEA-COMP:9752"/>
        <dbReference type="Rhea" id="RHEA-COMP:11875"/>
        <dbReference type="ChEBI" id="CHEBI:15377"/>
        <dbReference type="ChEBI" id="CHEBI:17154"/>
        <dbReference type="ChEBI" id="CHEBI:29969"/>
        <dbReference type="ChEBI" id="CHEBI:57540"/>
        <dbReference type="ChEBI" id="CHEBI:87828"/>
        <dbReference type="ChEBI" id="CHEBI:87829"/>
    </reaction>
</comment>
<feature type="binding site" evidence="6 7">
    <location>
        <position position="158"/>
    </location>
    <ligand>
        <name>Zn(2+)</name>
        <dbReference type="ChEBI" id="CHEBI:29105"/>
    </ligand>
</feature>
<feature type="binding site" evidence="6 7">
    <location>
        <position position="205"/>
    </location>
    <ligand>
        <name>Zn(2+)</name>
        <dbReference type="ChEBI" id="CHEBI:29105"/>
    </ligand>
</feature>
<dbReference type="Gene3D" id="3.40.50.1220">
    <property type="entry name" value="TPP-binding domain"/>
    <property type="match status" value="1"/>
</dbReference>
<dbReference type="EC" id="2.3.1.-" evidence="6"/>
<feature type="active site" description="Proton acceptor" evidence="6 7">
    <location>
        <position position="150"/>
    </location>
</feature>
<dbReference type="SUPFAM" id="SSF52467">
    <property type="entry name" value="DHS-like NAD/FAD-binding domain"/>
    <property type="match status" value="1"/>
</dbReference>
<dbReference type="GO" id="GO:0005634">
    <property type="term" value="C:nucleus"/>
    <property type="evidence" value="ECO:0007669"/>
    <property type="project" value="TreeGrafter"/>
</dbReference>
<dbReference type="GO" id="GO:0036054">
    <property type="term" value="F:protein-malonyllysine demalonylase activity"/>
    <property type="evidence" value="ECO:0007669"/>
    <property type="project" value="UniProtKB-UniRule"/>
</dbReference>
<comment type="catalytic activity">
    <reaction evidence="6">
        <text>N(6)-malonyl-L-lysyl-[protein] + NAD(+) + H2O = 2''-O-malonyl-ADP-D-ribose + nicotinamide + L-lysyl-[protein]</text>
        <dbReference type="Rhea" id="RHEA:47672"/>
        <dbReference type="Rhea" id="RHEA-COMP:9752"/>
        <dbReference type="Rhea" id="RHEA-COMP:11878"/>
        <dbReference type="ChEBI" id="CHEBI:15377"/>
        <dbReference type="ChEBI" id="CHEBI:17154"/>
        <dbReference type="ChEBI" id="CHEBI:29969"/>
        <dbReference type="ChEBI" id="CHEBI:57540"/>
        <dbReference type="ChEBI" id="CHEBI:87831"/>
        <dbReference type="ChEBI" id="CHEBI:87833"/>
    </reaction>
</comment>
<keyword evidence="3 6" id="KW-0808">Transferase</keyword>
<dbReference type="GO" id="GO:0008270">
    <property type="term" value="F:zinc ion binding"/>
    <property type="evidence" value="ECO:0007669"/>
    <property type="project" value="UniProtKB-UniRule"/>
</dbReference>
<dbReference type="InterPro" id="IPR027546">
    <property type="entry name" value="Sirtuin_class_III"/>
</dbReference>
<dbReference type="GO" id="GO:0005739">
    <property type="term" value="C:mitochondrion"/>
    <property type="evidence" value="ECO:0007669"/>
    <property type="project" value="UniProtKB-SubCell"/>
</dbReference>
<dbReference type="PANTHER" id="PTHR11085:SF10">
    <property type="entry name" value="NAD-DEPENDENT PROTEIN DEACYLASE SIRTUIN-5, MITOCHONDRIAL-RELATED"/>
    <property type="match status" value="1"/>
</dbReference>
<comment type="domain">
    <text evidence="6">In contrast to class I sirtuins, class III sirtuins have only weak deacetylase activity. Difference in substrate specificity is probably due to a larger hydrophobic pocket with 2 residues (Tyr-68 and Arg-71) that bind to malonylated and succinylated substrates and define the specificity.</text>
</comment>
<reference evidence="9 10" key="1">
    <citation type="submission" date="2022-09" db="EMBL/GenBank/DDBJ databases">
        <authorList>
            <person name="Palmer J.M."/>
        </authorList>
    </citation>
    <scope>NUCLEOTIDE SEQUENCE [LARGE SCALE GENOMIC DNA]</scope>
    <source>
        <strain evidence="9 10">DSM 7382</strain>
    </source>
</reference>
<comment type="caution">
    <text evidence="9">The sequence shown here is derived from an EMBL/GenBank/DDBJ whole genome shotgun (WGS) entry which is preliminary data.</text>
</comment>
<dbReference type="InterPro" id="IPR050134">
    <property type="entry name" value="NAD-dep_sirtuin_deacylases"/>
</dbReference>
<feature type="binding site" evidence="7">
    <location>
        <position position="202"/>
    </location>
    <ligand>
        <name>Zn(2+)</name>
        <dbReference type="ChEBI" id="CHEBI:29105"/>
    </ligand>
</feature>
<comment type="catalytic activity">
    <reaction evidence="6">
        <text>N(6)-succinyl-L-lysyl-[protein] + NAD(+) + H2O = 2''-O-succinyl-ADP-D-ribose + nicotinamide + L-lysyl-[protein]</text>
        <dbReference type="Rhea" id="RHEA:47668"/>
        <dbReference type="Rhea" id="RHEA-COMP:9752"/>
        <dbReference type="Rhea" id="RHEA-COMP:11877"/>
        <dbReference type="ChEBI" id="CHEBI:15377"/>
        <dbReference type="ChEBI" id="CHEBI:17154"/>
        <dbReference type="ChEBI" id="CHEBI:29969"/>
        <dbReference type="ChEBI" id="CHEBI:57540"/>
        <dbReference type="ChEBI" id="CHEBI:87830"/>
        <dbReference type="ChEBI" id="CHEBI:87832"/>
    </reaction>
</comment>
<dbReference type="InterPro" id="IPR026591">
    <property type="entry name" value="Sirtuin_cat_small_dom_sf"/>
</dbReference>
<keyword evidence="4 6" id="KW-0520">NAD</keyword>
<comment type="similarity">
    <text evidence="6">Belongs to the sirtuin family. Class III subfamily.</text>
</comment>
<dbReference type="AlphaFoldDB" id="A0AAW0G898"/>
<evidence type="ECO:0000313" key="9">
    <source>
        <dbReference type="EMBL" id="KAK7685861.1"/>
    </source>
</evidence>
<keyword evidence="5 6" id="KW-0496">Mitochondrion</keyword>
<keyword evidence="6 7" id="KW-0862">Zinc</keyword>
<comment type="caution">
    <text evidence="6">Lacks conserved residue(s) required for the propagation of feature annotation.</text>
</comment>
<evidence type="ECO:0000256" key="7">
    <source>
        <dbReference type="PROSITE-ProRule" id="PRU00236"/>
    </source>
</evidence>
<dbReference type="GO" id="GO:0036055">
    <property type="term" value="F:protein-succinyllysine desuccinylase activity"/>
    <property type="evidence" value="ECO:0007669"/>
    <property type="project" value="UniProtKB-UniRule"/>
</dbReference>
<feature type="binding site" evidence="6">
    <location>
        <begin position="240"/>
        <end position="242"/>
    </location>
    <ligand>
        <name>NAD(+)</name>
        <dbReference type="ChEBI" id="CHEBI:57540"/>
    </ligand>
</feature>
<feature type="binding site" evidence="6">
    <location>
        <position position="284"/>
    </location>
    <ligand>
        <name>NAD(+)</name>
        <dbReference type="ChEBI" id="CHEBI:57540"/>
    </ligand>
</feature>
<evidence type="ECO:0000256" key="5">
    <source>
        <dbReference type="ARBA" id="ARBA00023128"/>
    </source>
</evidence>
<feature type="binding site" evidence="6">
    <location>
        <begin position="266"/>
        <end position="268"/>
    </location>
    <ligand>
        <name>NAD(+)</name>
        <dbReference type="ChEBI" id="CHEBI:57540"/>
    </ligand>
</feature>
<proteinExistence type="inferred from homology"/>
<name>A0AAW0G898_9APHY</name>
<dbReference type="GO" id="GO:0070403">
    <property type="term" value="F:NAD+ binding"/>
    <property type="evidence" value="ECO:0007669"/>
    <property type="project" value="UniProtKB-UniRule"/>
</dbReference>
<sequence length="300" mass="32686">MPSDDMDAFKKTLQSSKRVICLAGAGLSAASGIPTFRGDGGMWRKYDAMSLATPSAFRSNPSRVWQFYHYRREKALTAQPNAAHYALAMFSIPHFRNSVMSSPDTTFSLVTQNVDELSRKALREIHSKYKEQIGNPSQPEPPPRELLEIHGSLFKLSCTECKHVEKNYNSPICPSLKGTEDVYEKASSKPEPDIPIDELPQCKACGALGRPGVVWFGEAAPSVILMNIIARESDFCLVVGTSSKVYPAAGVAEKVKAAGGKVAVFNIDRSEGDEDADFLFLGPCEETLPIALGLGLPESQ</sequence>
<evidence type="ECO:0000256" key="1">
    <source>
        <dbReference type="ARBA" id="ARBA00004173"/>
    </source>
</evidence>
<evidence type="ECO:0000259" key="8">
    <source>
        <dbReference type="PROSITE" id="PS50305"/>
    </source>
</evidence>
<dbReference type="HAMAP" id="MF_01121">
    <property type="entry name" value="Sirtuin_ClassIII"/>
    <property type="match status" value="1"/>
</dbReference>
<comment type="subcellular location">
    <subcellularLocation>
        <location evidence="1 6">Mitochondrion</location>
    </subcellularLocation>
</comment>
<dbReference type="InterPro" id="IPR029035">
    <property type="entry name" value="DHS-like_NAD/FAD-binding_dom"/>
</dbReference>
<comment type="cofactor">
    <cofactor evidence="6">
        <name>Zn(2+)</name>
        <dbReference type="ChEBI" id="CHEBI:29105"/>
    </cofactor>
    <text evidence="6">Binds 1 zinc ion per subunit.</text>
</comment>
<dbReference type="PROSITE" id="PS50305">
    <property type="entry name" value="SIRTUIN"/>
    <property type="match status" value="1"/>
</dbReference>
<feature type="binding site" evidence="6">
    <location>
        <begin position="24"/>
        <end position="43"/>
    </location>
    <ligand>
        <name>NAD(+)</name>
        <dbReference type="ChEBI" id="CHEBI:57540"/>
    </ligand>
</feature>
<dbReference type="InterPro" id="IPR026590">
    <property type="entry name" value="Ssirtuin_cat_dom"/>
</dbReference>
<dbReference type="GO" id="GO:0017136">
    <property type="term" value="F:histone deacetylase activity, NAD-dependent"/>
    <property type="evidence" value="ECO:0007669"/>
    <property type="project" value="TreeGrafter"/>
</dbReference>
<feature type="domain" description="Deacetylase sirtuin-type" evidence="8">
    <location>
        <begin position="1"/>
        <end position="300"/>
    </location>
</feature>
<dbReference type="Proteomes" id="UP001385951">
    <property type="component" value="Unassembled WGS sequence"/>
</dbReference>
<dbReference type="InterPro" id="IPR003000">
    <property type="entry name" value="Sirtuin"/>
</dbReference>
<keyword evidence="6 7" id="KW-0479">Metal-binding</keyword>
<accession>A0AAW0G898</accession>
<evidence type="ECO:0000313" key="10">
    <source>
        <dbReference type="Proteomes" id="UP001385951"/>
    </source>
</evidence>
<evidence type="ECO:0000256" key="4">
    <source>
        <dbReference type="ARBA" id="ARBA00023027"/>
    </source>
</evidence>
<evidence type="ECO:0000256" key="2">
    <source>
        <dbReference type="ARBA" id="ARBA00006924"/>
    </source>
</evidence>
<comment type="similarity">
    <text evidence="2">Belongs to the sirtuin family. Class I subfamily.</text>
</comment>